<keyword evidence="4" id="KW-1185">Reference proteome</keyword>
<evidence type="ECO:0000313" key="4">
    <source>
        <dbReference type="Proteomes" id="UP001215712"/>
    </source>
</evidence>
<reference evidence="3" key="2">
    <citation type="submission" date="2023-01" db="EMBL/GenBank/DDBJ databases">
        <authorList>
            <person name="Petersen C."/>
        </authorList>
    </citation>
    <scope>NUCLEOTIDE SEQUENCE</scope>
    <source>
        <strain evidence="3">IBT 17514</strain>
    </source>
</reference>
<dbReference type="AlphaFoldDB" id="A0AAD6MSR9"/>
<evidence type="ECO:0000256" key="1">
    <source>
        <dbReference type="ARBA" id="ARBA00007319"/>
    </source>
</evidence>
<accession>A0AAD6MSR9</accession>
<comment type="similarity">
    <text evidence="1">Belongs to the peptidase M24 family.</text>
</comment>
<proteinExistence type="inferred from homology"/>
<evidence type="ECO:0000256" key="2">
    <source>
        <dbReference type="SAM" id="MobiDB-lite"/>
    </source>
</evidence>
<sequence length="342" mass="37523">MAETTPTQVPEVDYSLNNPDTLTKYKTAAAISHKVLEAVAGSLVMCKEGEKIVELCQKGDQLLEEEISKVYKGKKISKGAFPNCIVGSYVTPYTPLKSEKEEAEVTLKANEVVKIQLGAQIDGFGTIVCDMVIVRRWRRRHRSGTEEEKKKAAAEKAPTQAHISSLLEKVAKAYECNVVENTTSWIFDRNEIEGEKKIILSPANGVRGDGVPAVGEVWGVEVGLSLGSGKRPSSRQTLSEVVKKFGQFPFSLRQLEDEKAAKYEPAGDSESSAVSRLLTTLAITKNGITRLAAPNAPDLSKYQTDKKIEDEEILKILERPLARSTGNKTNKNKKKKTTAGEE</sequence>
<feature type="region of interest" description="Disordered" evidence="2">
    <location>
        <begin position="319"/>
        <end position="342"/>
    </location>
</feature>
<dbReference type="InterPro" id="IPR047113">
    <property type="entry name" value="PA2G4/ARX1"/>
</dbReference>
<evidence type="ECO:0008006" key="5">
    <source>
        <dbReference type="Google" id="ProtNLM"/>
    </source>
</evidence>
<dbReference type="Proteomes" id="UP001215712">
    <property type="component" value="Unassembled WGS sequence"/>
</dbReference>
<dbReference type="EMBL" id="JAQJAN010000017">
    <property type="protein sequence ID" value="KAJ5710211.1"/>
    <property type="molecule type" value="Genomic_DNA"/>
</dbReference>
<reference evidence="3" key="1">
    <citation type="journal article" date="2023" name="IMA Fungus">
        <title>Comparative genomic study of the Penicillium genus elucidates a diverse pangenome and 15 lateral gene transfer events.</title>
        <authorList>
            <person name="Petersen C."/>
            <person name="Sorensen T."/>
            <person name="Nielsen M.R."/>
            <person name="Sondergaard T.E."/>
            <person name="Sorensen J.L."/>
            <person name="Fitzpatrick D.A."/>
            <person name="Frisvad J.C."/>
            <person name="Nielsen K.L."/>
        </authorList>
    </citation>
    <scope>NUCLEOTIDE SEQUENCE</scope>
    <source>
        <strain evidence="3">IBT 17514</strain>
    </source>
</reference>
<protein>
    <recommendedName>
        <fullName evidence="5">Peptidase M24 domain-containing protein</fullName>
    </recommendedName>
</protein>
<gene>
    <name evidence="3" type="ORF">N7493_009803</name>
</gene>
<evidence type="ECO:0000313" key="3">
    <source>
        <dbReference type="EMBL" id="KAJ5710211.1"/>
    </source>
</evidence>
<dbReference type="PANTHER" id="PTHR10804">
    <property type="entry name" value="PROTEASE FAMILY M24 METHIONYL AMINOPEPTIDASE, AMINOPEPTIDASE P"/>
    <property type="match status" value="1"/>
</dbReference>
<comment type="caution">
    <text evidence="3">The sequence shown here is derived from an EMBL/GenBank/DDBJ whole genome shotgun (WGS) entry which is preliminary data.</text>
</comment>
<feature type="compositionally biased region" description="Basic residues" evidence="2">
    <location>
        <begin position="330"/>
        <end position="342"/>
    </location>
</feature>
<dbReference type="SUPFAM" id="SSF55920">
    <property type="entry name" value="Creatinase/aminopeptidase"/>
    <property type="match status" value="1"/>
</dbReference>
<name>A0AAD6MSR9_9EURO</name>
<dbReference type="PANTHER" id="PTHR10804:SF11">
    <property type="entry name" value="PROLIFERATION-ASSOCIATED PROTEIN 2G4"/>
    <property type="match status" value="1"/>
</dbReference>
<dbReference type="InterPro" id="IPR036005">
    <property type="entry name" value="Creatinase/aminopeptidase-like"/>
</dbReference>
<organism evidence="3 4">
    <name type="scientific">Penicillium malachiteum</name>
    <dbReference type="NCBI Taxonomy" id="1324776"/>
    <lineage>
        <taxon>Eukaryota</taxon>
        <taxon>Fungi</taxon>
        <taxon>Dikarya</taxon>
        <taxon>Ascomycota</taxon>
        <taxon>Pezizomycotina</taxon>
        <taxon>Eurotiomycetes</taxon>
        <taxon>Eurotiomycetidae</taxon>
        <taxon>Eurotiales</taxon>
        <taxon>Aspergillaceae</taxon>
        <taxon>Penicillium</taxon>
    </lineage>
</organism>
<dbReference type="Gene3D" id="3.90.230.10">
    <property type="entry name" value="Creatinase/methionine aminopeptidase superfamily"/>
    <property type="match status" value="1"/>
</dbReference>